<dbReference type="GO" id="GO:0016853">
    <property type="term" value="F:isomerase activity"/>
    <property type="evidence" value="ECO:0007669"/>
    <property type="project" value="UniProtKB-KW"/>
</dbReference>
<dbReference type="AlphaFoldDB" id="A0A231V0F2"/>
<comment type="caution">
    <text evidence="4">The sequence shown here is derived from an EMBL/GenBank/DDBJ whole genome shotgun (WGS) entry which is preliminary data.</text>
</comment>
<evidence type="ECO:0000256" key="1">
    <source>
        <dbReference type="ARBA" id="ARBA00023235"/>
    </source>
</evidence>
<evidence type="ECO:0000313" key="4">
    <source>
        <dbReference type="EMBL" id="OXT01652.1"/>
    </source>
</evidence>
<proteinExistence type="predicted"/>
<keyword evidence="5" id="KW-1185">Reference proteome</keyword>
<evidence type="ECO:0000259" key="3">
    <source>
        <dbReference type="Pfam" id="PF01361"/>
    </source>
</evidence>
<name>A0A231V0F2_9HYPH</name>
<evidence type="ECO:0000313" key="5">
    <source>
        <dbReference type="Proteomes" id="UP000215405"/>
    </source>
</evidence>
<protein>
    <submittedName>
        <fullName evidence="4">Tautomerase</fullName>
    </submittedName>
</protein>
<dbReference type="Pfam" id="PF01361">
    <property type="entry name" value="Tautomerase"/>
    <property type="match status" value="1"/>
</dbReference>
<organism evidence="4 5">
    <name type="scientific">Notoacmeibacter marinus</name>
    <dbReference type="NCBI Taxonomy" id="1876515"/>
    <lineage>
        <taxon>Bacteria</taxon>
        <taxon>Pseudomonadati</taxon>
        <taxon>Pseudomonadota</taxon>
        <taxon>Alphaproteobacteria</taxon>
        <taxon>Hyphomicrobiales</taxon>
        <taxon>Notoacmeibacteraceae</taxon>
        <taxon>Notoacmeibacter</taxon>
    </lineage>
</organism>
<dbReference type="OrthoDB" id="3395834at2"/>
<dbReference type="InterPro" id="IPR014347">
    <property type="entry name" value="Tautomerase/MIF_sf"/>
</dbReference>
<dbReference type="RefSeq" id="WP_094075620.1">
    <property type="nucleotide sequence ID" value="NZ_KZ851842.1"/>
</dbReference>
<sequence>MPVIQISTFKIADQQKAEDLLTEVTAAMHRVTGVPLDKISAFLTEVEPSRWADAGVVGSHPEFPSRSRRMSYEEDVA</sequence>
<evidence type="ECO:0000256" key="2">
    <source>
        <dbReference type="SAM" id="MobiDB-lite"/>
    </source>
</evidence>
<dbReference type="SUPFAM" id="SSF55331">
    <property type="entry name" value="Tautomerase/MIF"/>
    <property type="match status" value="1"/>
</dbReference>
<dbReference type="Proteomes" id="UP000215405">
    <property type="component" value="Unassembled WGS sequence"/>
</dbReference>
<dbReference type="EMBL" id="NBYO01000001">
    <property type="protein sequence ID" value="OXT01652.1"/>
    <property type="molecule type" value="Genomic_DNA"/>
</dbReference>
<feature type="domain" description="4-oxalocrotonate tautomerase-like" evidence="3">
    <location>
        <begin position="2"/>
        <end position="57"/>
    </location>
</feature>
<accession>A0A231V0F2</accession>
<feature type="region of interest" description="Disordered" evidence="2">
    <location>
        <begin position="55"/>
        <end position="77"/>
    </location>
</feature>
<keyword evidence="1" id="KW-0413">Isomerase</keyword>
<reference evidence="5" key="1">
    <citation type="journal article" date="2017" name="Int. J. Syst. Evol. Microbiol.">
        <title>Notoacmeibacter marinus gen. nov., sp. nov., isolated from the gut of a limpet and proposal of Notoacmeibacteraceae fam. nov. in the order Rhizobiales of the class Alphaproteobacteria.</title>
        <authorList>
            <person name="Huang Z."/>
            <person name="Guo F."/>
            <person name="Lai Q."/>
        </authorList>
    </citation>
    <scope>NUCLEOTIDE SEQUENCE [LARGE SCALE GENOMIC DNA]</scope>
    <source>
        <strain evidence="5">XMTR2A4</strain>
    </source>
</reference>
<dbReference type="InterPro" id="IPR004370">
    <property type="entry name" value="4-OT-like_dom"/>
</dbReference>
<gene>
    <name evidence="4" type="ORF">B7H23_01385</name>
</gene>
<dbReference type="Gene3D" id="3.30.429.10">
    <property type="entry name" value="Macrophage Migration Inhibitory Factor"/>
    <property type="match status" value="1"/>
</dbReference>